<keyword evidence="2" id="KW-1185">Reference proteome</keyword>
<gene>
    <name evidence="1" type="ORF">SAMN03080598_00454</name>
</gene>
<dbReference type="AlphaFoldDB" id="A0A1H5SSD9"/>
<accession>A0A1H5SSD9</accession>
<dbReference type="InterPro" id="IPR026444">
    <property type="entry name" value="Secre_tail"/>
</dbReference>
<dbReference type="InterPro" id="IPR013783">
    <property type="entry name" value="Ig-like_fold"/>
</dbReference>
<reference evidence="2" key="1">
    <citation type="submission" date="2016-10" db="EMBL/GenBank/DDBJ databases">
        <authorList>
            <person name="Varghese N."/>
            <person name="Submissions S."/>
        </authorList>
    </citation>
    <scope>NUCLEOTIDE SEQUENCE [LARGE SCALE GENOMIC DNA]</scope>
    <source>
        <strain evidence="2">DSM 17298</strain>
    </source>
</reference>
<organism evidence="1 2">
    <name type="scientific">Algoriphagus boritolerans DSM 17298 = JCM 18970</name>
    <dbReference type="NCBI Taxonomy" id="1120964"/>
    <lineage>
        <taxon>Bacteria</taxon>
        <taxon>Pseudomonadati</taxon>
        <taxon>Bacteroidota</taxon>
        <taxon>Cytophagia</taxon>
        <taxon>Cytophagales</taxon>
        <taxon>Cyclobacteriaceae</taxon>
        <taxon>Algoriphagus</taxon>
    </lineage>
</organism>
<dbReference type="Proteomes" id="UP000236736">
    <property type="component" value="Unassembled WGS sequence"/>
</dbReference>
<evidence type="ECO:0000313" key="2">
    <source>
        <dbReference type="Proteomes" id="UP000236736"/>
    </source>
</evidence>
<dbReference type="Gene3D" id="2.60.40.10">
    <property type="entry name" value="Immunoglobulins"/>
    <property type="match status" value="1"/>
</dbReference>
<protein>
    <submittedName>
        <fullName evidence="1">Por secretion system C-terminal sorting domain-containing protein</fullName>
    </submittedName>
</protein>
<proteinExistence type="predicted"/>
<name>A0A1H5SSD9_9BACT</name>
<evidence type="ECO:0000313" key="1">
    <source>
        <dbReference type="EMBL" id="SEF52707.1"/>
    </source>
</evidence>
<dbReference type="EMBL" id="FNVR01000002">
    <property type="protein sequence ID" value="SEF52707.1"/>
    <property type="molecule type" value="Genomic_DNA"/>
</dbReference>
<sequence>MNANYFSAFMGNFFSCRIYRIFLAVVGVCLIMEACFSQEINAYKTIASGDFPDFSIWNVWDGITWNPATSKPDQTNDIYIDQTHTLRLTGNEAVKSVFINAQKEAGQKLNLDGNNLDIYGTLQAFSGAAPGTPDNAWNSQNWIGNSVNSTLTFKGNSRTLIEKNSWSAQTTQSRFSVIFEPDPGEQFVLEAPFKSLSFTVRTGTVLQKVDASVTPNVCFTLSFNTETTVYGVGPFGEFVIESGGTFISECNANILNRSTSGTISALNFDLQNGGVLILEGSTPRIEASNFQLNGRIIYRGGTGPKSFLSSSYADAATPSSVRDVELQGNQNLLLPPALSLFGNLEKAGLGNFNATGTTLTLLGGSDQEMLGFPLVVSDLELNKSGGIFYPNDNLTIQRNLTLIQGNMDLEGNDLLINTELAGQLTYAAGSWKNVGQLTYFGIPTNLDGSNSTFPFEDTQNGGIRKVQLLGTSVGGNLSIDFTEFKGAEYNSGFFDYDGIEILYRLFSYFQFSDLTSSGNSVELRISAANLIVDDVDDLRIVGTGYAAPGTTLPGLDPVELWARRELTFADLLGVNFTVGSFRTLSILPVTWLEVSSKSGNEGNQISWKVAMEKDNLLFEVYRNSGNLKDGWEKIGVVNSIGDTDSPRGYHFLDTSRKRFTDYFYKILQVDFTGRSTWSGVTKVVFPSENPGKEQLILFPNPYHSGDLDLILPKSMDAAKGNLMILDAQGKVIVGPSPLDQNIARHLLNLPPGIYLIRISSDQQVYTERLIRN</sequence>
<dbReference type="NCBIfam" id="TIGR04183">
    <property type="entry name" value="Por_Secre_tail"/>
    <property type="match status" value="1"/>
</dbReference>
<dbReference type="STRING" id="1120964.GCA_001313265_00882"/>
<dbReference type="OrthoDB" id="812447at2"/>
<dbReference type="RefSeq" id="WP_103923184.1">
    <property type="nucleotide sequence ID" value="NZ_FNVR01000002.1"/>
</dbReference>